<dbReference type="SUPFAM" id="SSF53335">
    <property type="entry name" value="S-adenosyl-L-methionine-dependent methyltransferases"/>
    <property type="match status" value="1"/>
</dbReference>
<evidence type="ECO:0000313" key="1">
    <source>
        <dbReference type="EMBL" id="AFK38548.1"/>
    </source>
</evidence>
<name>I3SE56_LOTJA</name>
<reference evidence="1" key="1">
    <citation type="submission" date="2012-05" db="EMBL/GenBank/DDBJ databases">
        <authorList>
            <person name="Krishnakumar V."/>
            <person name="Cheung F."/>
            <person name="Xiao Y."/>
            <person name="Chan A."/>
            <person name="Moskal W.A."/>
            <person name="Town C.D."/>
        </authorList>
    </citation>
    <scope>NUCLEOTIDE SEQUENCE</scope>
</reference>
<dbReference type="AlphaFoldDB" id="I3SE56"/>
<accession>I3SE56</accession>
<proteinExistence type="evidence at transcript level"/>
<dbReference type="GO" id="GO:0009507">
    <property type="term" value="C:chloroplast"/>
    <property type="evidence" value="ECO:0007669"/>
    <property type="project" value="TreeGrafter"/>
</dbReference>
<dbReference type="PANTHER" id="PTHR37217">
    <property type="entry name" value="EXPRESSED PROTEIN"/>
    <property type="match status" value="1"/>
</dbReference>
<dbReference type="PANTHER" id="PTHR37217:SF1">
    <property type="entry name" value="EXPRESSED PROTEIN"/>
    <property type="match status" value="1"/>
</dbReference>
<protein>
    <submittedName>
        <fullName evidence="1">Uncharacterized protein</fullName>
    </submittedName>
</protein>
<dbReference type="InterPro" id="IPR029063">
    <property type="entry name" value="SAM-dependent_MTases_sf"/>
</dbReference>
<sequence length="263" mass="28806">MNSLSLGSFTLTYPPPCKFRTHLHPNFHNLYIKGANSSSVSLKPKPSVAPTSLRASKSNFDAPVSLPEGNASFVPIGEIIEKDWSVLYHGDPSADNRIVSAGKVEESSRVLVSTGSEDFVDCLMGFSPFKSLLVVHDSLLILACIKEKDDGIKCWQGEITLVPEKWAPFDVVFLYFLPGLPFKLDEILGSLANKCSPGGRVIISHPQGRQALEQQREQYPEVVVSDLPDKTYLQTAAAANSFDVAEFVDEPSFYLAVLICSRA</sequence>
<organism evidence="1">
    <name type="scientific">Lotus japonicus</name>
    <name type="common">Lotus corniculatus var. japonicus</name>
    <dbReference type="NCBI Taxonomy" id="34305"/>
    <lineage>
        <taxon>Eukaryota</taxon>
        <taxon>Viridiplantae</taxon>
        <taxon>Streptophyta</taxon>
        <taxon>Embryophyta</taxon>
        <taxon>Tracheophyta</taxon>
        <taxon>Spermatophyta</taxon>
        <taxon>Magnoliopsida</taxon>
        <taxon>eudicotyledons</taxon>
        <taxon>Gunneridae</taxon>
        <taxon>Pentapetalae</taxon>
        <taxon>rosids</taxon>
        <taxon>fabids</taxon>
        <taxon>Fabales</taxon>
        <taxon>Fabaceae</taxon>
        <taxon>Papilionoideae</taxon>
        <taxon>50 kb inversion clade</taxon>
        <taxon>NPAAA clade</taxon>
        <taxon>Hologalegina</taxon>
        <taxon>robinioid clade</taxon>
        <taxon>Loteae</taxon>
        <taxon>Lotus</taxon>
    </lineage>
</organism>
<dbReference type="EMBL" id="BT138753">
    <property type="protein sequence ID" value="AFK38548.1"/>
    <property type="molecule type" value="mRNA"/>
</dbReference>